<proteinExistence type="predicted"/>
<accession>A0A9R1XCT4</accession>
<dbReference type="Proteomes" id="UP000235145">
    <property type="component" value="Unassembled WGS sequence"/>
</dbReference>
<reference evidence="1 2" key="1">
    <citation type="journal article" date="2017" name="Nat. Commun.">
        <title>Genome assembly with in vitro proximity ligation data and whole-genome triplication in lettuce.</title>
        <authorList>
            <person name="Reyes-Chin-Wo S."/>
            <person name="Wang Z."/>
            <person name="Yang X."/>
            <person name="Kozik A."/>
            <person name="Arikit S."/>
            <person name="Song C."/>
            <person name="Xia L."/>
            <person name="Froenicke L."/>
            <person name="Lavelle D.O."/>
            <person name="Truco M.J."/>
            <person name="Xia R."/>
            <person name="Zhu S."/>
            <person name="Xu C."/>
            <person name="Xu H."/>
            <person name="Xu X."/>
            <person name="Cox K."/>
            <person name="Korf I."/>
            <person name="Meyers B.C."/>
            <person name="Michelmore R.W."/>
        </authorList>
    </citation>
    <scope>NUCLEOTIDE SEQUENCE [LARGE SCALE GENOMIC DNA]</scope>
    <source>
        <strain evidence="2">cv. Salinas</strain>
        <tissue evidence="1">Seedlings</tissue>
    </source>
</reference>
<organism evidence="1 2">
    <name type="scientific">Lactuca sativa</name>
    <name type="common">Garden lettuce</name>
    <dbReference type="NCBI Taxonomy" id="4236"/>
    <lineage>
        <taxon>Eukaryota</taxon>
        <taxon>Viridiplantae</taxon>
        <taxon>Streptophyta</taxon>
        <taxon>Embryophyta</taxon>
        <taxon>Tracheophyta</taxon>
        <taxon>Spermatophyta</taxon>
        <taxon>Magnoliopsida</taxon>
        <taxon>eudicotyledons</taxon>
        <taxon>Gunneridae</taxon>
        <taxon>Pentapetalae</taxon>
        <taxon>asterids</taxon>
        <taxon>campanulids</taxon>
        <taxon>Asterales</taxon>
        <taxon>Asteraceae</taxon>
        <taxon>Cichorioideae</taxon>
        <taxon>Cichorieae</taxon>
        <taxon>Lactucinae</taxon>
        <taxon>Lactuca</taxon>
    </lineage>
</organism>
<name>A0A9R1XCT4_LACSA</name>
<evidence type="ECO:0000313" key="2">
    <source>
        <dbReference type="Proteomes" id="UP000235145"/>
    </source>
</evidence>
<sequence length="104" mass="12111">MENWVPNQETQLNVFVDNTQVEGTSQATKPKRRKYAQRAACWNNYDVVHIDKQMQKKCGTLLKNESGENGTSSMIKHTKRCKINPKNLEKKLENQTTLNFKKKK</sequence>
<protein>
    <recommendedName>
        <fullName evidence="3">BED-type domain-containing protein</fullName>
    </recommendedName>
</protein>
<dbReference type="EMBL" id="NBSK02000005">
    <property type="protein sequence ID" value="KAJ0205669.1"/>
    <property type="molecule type" value="Genomic_DNA"/>
</dbReference>
<gene>
    <name evidence="1" type="ORF">LSAT_V11C500291300</name>
</gene>
<keyword evidence="2" id="KW-1185">Reference proteome</keyword>
<dbReference type="AlphaFoldDB" id="A0A9R1XCT4"/>
<evidence type="ECO:0000313" key="1">
    <source>
        <dbReference type="EMBL" id="KAJ0205669.1"/>
    </source>
</evidence>
<evidence type="ECO:0008006" key="3">
    <source>
        <dbReference type="Google" id="ProtNLM"/>
    </source>
</evidence>
<comment type="caution">
    <text evidence="1">The sequence shown here is derived from an EMBL/GenBank/DDBJ whole genome shotgun (WGS) entry which is preliminary data.</text>
</comment>